<dbReference type="InterPro" id="IPR039569">
    <property type="entry name" value="FAS1-like_DH_region"/>
</dbReference>
<organism evidence="2 3">
    <name type="scientific">Mycolicibacterium tokaiense</name>
    <dbReference type="NCBI Taxonomy" id="39695"/>
    <lineage>
        <taxon>Bacteria</taxon>
        <taxon>Bacillati</taxon>
        <taxon>Actinomycetota</taxon>
        <taxon>Actinomycetes</taxon>
        <taxon>Mycobacteriales</taxon>
        <taxon>Mycobacteriaceae</taxon>
        <taxon>Mycolicibacterium</taxon>
    </lineage>
</organism>
<accession>A0A378TJU3</accession>
<evidence type="ECO:0000313" key="2">
    <source>
        <dbReference type="EMBL" id="STZ60073.1"/>
    </source>
</evidence>
<evidence type="ECO:0000313" key="3">
    <source>
        <dbReference type="Proteomes" id="UP000254978"/>
    </source>
</evidence>
<name>A0A378TJU3_9MYCO</name>
<dbReference type="AlphaFoldDB" id="A0A378TJU3"/>
<proteinExistence type="predicted"/>
<dbReference type="Proteomes" id="UP000254978">
    <property type="component" value="Unassembled WGS sequence"/>
</dbReference>
<protein>
    <submittedName>
        <fullName evidence="2">MaoC like domain-containing protein</fullName>
    </submittedName>
</protein>
<dbReference type="RefSeq" id="WP_115279369.1">
    <property type="nucleotide sequence ID" value="NZ_AP022600.1"/>
</dbReference>
<keyword evidence="3" id="KW-1185">Reference proteome</keyword>
<dbReference type="GO" id="GO:0019171">
    <property type="term" value="F:(3R)-hydroxyacyl-[acyl-carrier-protein] dehydratase activity"/>
    <property type="evidence" value="ECO:0007669"/>
    <property type="project" value="TreeGrafter"/>
</dbReference>
<dbReference type="PANTHER" id="PTHR28152">
    <property type="entry name" value="HYDROXYACYL-THIOESTER DEHYDRATASE TYPE 2, MITOCHONDRIAL"/>
    <property type="match status" value="1"/>
</dbReference>
<dbReference type="InterPro" id="IPR029069">
    <property type="entry name" value="HotDog_dom_sf"/>
</dbReference>
<feature type="domain" description="FAS1-like dehydratase" evidence="1">
    <location>
        <begin position="74"/>
        <end position="139"/>
    </location>
</feature>
<dbReference type="PANTHER" id="PTHR28152:SF1">
    <property type="entry name" value="HYDROXYACYL-THIOESTER DEHYDRATASE TYPE 2, MITOCHONDRIAL"/>
    <property type="match status" value="1"/>
</dbReference>
<gene>
    <name evidence="2" type="ORF">NCTC10821_03611</name>
</gene>
<dbReference type="OrthoDB" id="7183822at2"/>
<dbReference type="SUPFAM" id="SSF54637">
    <property type="entry name" value="Thioesterase/thiol ester dehydrase-isomerase"/>
    <property type="match status" value="2"/>
</dbReference>
<evidence type="ECO:0000259" key="1">
    <source>
        <dbReference type="Pfam" id="PF13452"/>
    </source>
</evidence>
<reference evidence="2 3" key="1">
    <citation type="submission" date="2018-06" db="EMBL/GenBank/DDBJ databases">
        <authorList>
            <consortium name="Pathogen Informatics"/>
            <person name="Doyle S."/>
        </authorList>
    </citation>
    <scope>NUCLEOTIDE SEQUENCE [LARGE SCALE GENOMIC DNA]</scope>
    <source>
        <strain evidence="2 3">NCTC10821</strain>
    </source>
</reference>
<dbReference type="Pfam" id="PF13452">
    <property type="entry name" value="FAS1_DH_region"/>
    <property type="match status" value="1"/>
</dbReference>
<dbReference type="Gene3D" id="3.10.129.10">
    <property type="entry name" value="Hotdog Thioesterase"/>
    <property type="match status" value="1"/>
</dbReference>
<dbReference type="EMBL" id="UGQT01000001">
    <property type="protein sequence ID" value="STZ60073.1"/>
    <property type="molecule type" value="Genomic_DNA"/>
</dbReference>
<sequence>MSLDRYIGTWSPEPLASTERLSVENAARVAAMLDLTVSLADGDALPPMWHWFYFTEFPPTAELGADGHPRDGHFLPPIPDRRRMFAGARLRIHEPLLLGREATRTCEVVSTKVKHGKTGELLFVTVRNEFSQDGRPRMTEEQDLVYRSDSGSSTSFSAVGEPLGAPTQPWVAEPQTHPALLFRFSALTANSHRIHYDQQYATAVEGYPGLVVHGPLLALYMSELARANSDRPLSGFDFRLSRPVFVGDPIRAQGTPDPGGASAELSVLSGAATMHATATAAFA</sequence>
<dbReference type="InterPro" id="IPR052741">
    <property type="entry name" value="Mitochondrial_HTD2"/>
</dbReference>